<dbReference type="EMBL" id="PVMZ01000003">
    <property type="protein sequence ID" value="PRX23608.1"/>
    <property type="molecule type" value="Genomic_DNA"/>
</dbReference>
<dbReference type="InterPro" id="IPR002372">
    <property type="entry name" value="PQQ_rpt_dom"/>
</dbReference>
<reference evidence="2 3" key="1">
    <citation type="submission" date="2018-03" db="EMBL/GenBank/DDBJ databases">
        <title>Genomic Encyclopedia of Archaeal and Bacterial Type Strains, Phase II (KMG-II): from individual species to whole genera.</title>
        <authorList>
            <person name="Goeker M."/>
        </authorList>
    </citation>
    <scope>NUCLEOTIDE SEQUENCE [LARGE SCALE GENOMIC DNA]</scope>
    <source>
        <strain evidence="2 3">DSM 43146</strain>
    </source>
</reference>
<gene>
    <name evidence="2" type="ORF">CLV67_103357</name>
</gene>
<dbReference type="SUPFAM" id="SSF50998">
    <property type="entry name" value="Quinoprotein alcohol dehydrogenase-like"/>
    <property type="match status" value="1"/>
</dbReference>
<dbReference type="Proteomes" id="UP000239415">
    <property type="component" value="Unassembled WGS sequence"/>
</dbReference>
<dbReference type="RefSeq" id="WP_146169034.1">
    <property type="nucleotide sequence ID" value="NZ_BOMO01000042.1"/>
</dbReference>
<comment type="caution">
    <text evidence="2">The sequence shown here is derived from an EMBL/GenBank/DDBJ whole genome shotgun (WGS) entry which is preliminary data.</text>
</comment>
<dbReference type="InterPro" id="IPR011047">
    <property type="entry name" value="Quinoprotein_ADH-like_sf"/>
</dbReference>
<protein>
    <submittedName>
        <fullName evidence="2">Putative pyrroloquinoline-quinone binding quinoprotein</fullName>
    </submittedName>
</protein>
<dbReference type="Gene3D" id="2.130.10.10">
    <property type="entry name" value="YVTN repeat-like/Quinoprotein amine dehydrogenase"/>
    <property type="match status" value="2"/>
</dbReference>
<name>A0A2T0KJB8_9ACTN</name>
<feature type="domain" description="Pyrrolo-quinoline quinone repeat" evidence="1">
    <location>
        <begin position="244"/>
        <end position="351"/>
    </location>
</feature>
<keyword evidence="3" id="KW-1185">Reference proteome</keyword>
<evidence type="ECO:0000313" key="3">
    <source>
        <dbReference type="Proteomes" id="UP000239415"/>
    </source>
</evidence>
<evidence type="ECO:0000313" key="2">
    <source>
        <dbReference type="EMBL" id="PRX23608.1"/>
    </source>
</evidence>
<dbReference type="OrthoDB" id="3346724at2"/>
<organism evidence="2 3">
    <name type="scientific">Actinoplanes italicus</name>
    <dbReference type="NCBI Taxonomy" id="113567"/>
    <lineage>
        <taxon>Bacteria</taxon>
        <taxon>Bacillati</taxon>
        <taxon>Actinomycetota</taxon>
        <taxon>Actinomycetes</taxon>
        <taxon>Micromonosporales</taxon>
        <taxon>Micromonosporaceae</taxon>
        <taxon>Actinoplanes</taxon>
    </lineage>
</organism>
<accession>A0A2T0KJB8</accession>
<sequence length="382" mass="40657">MIDLDRVAPPPVPAPRSHSWPGALLAMALALILTGAAPVPRIGELRQVAATATASGPWLLTADTLYSTHSRTTGRFDVIAWSLATGKALWQRDVEWWAEVPVLTEAGSALVLATRDSSQKAVVLDSRTGADLVEPGTFTTAAPVGDRVLLWHQPTRRLTLYDPAAKRVAWQRPSETFVGAAVAPDDRLLVLTWSEFATLTLSSGKLIGRTARDKVWGSPVSIVGAVGESAYLLGRINLTGIRLPGRPLWTMTLPLPSDAVACGTRICVSGGAGLFAIDPETGTIAWDNHDWIGGEDGLVRTREGHVVRIDTETGTAQANLGLGLPAGDLLLRPGRGTVSLVDMRTGQIRARQPGVQPGACRRTGEHLACQQEGGQVAVWRLP</sequence>
<proteinExistence type="predicted"/>
<dbReference type="Pfam" id="PF13360">
    <property type="entry name" value="PQQ_2"/>
    <property type="match status" value="1"/>
</dbReference>
<evidence type="ECO:0000259" key="1">
    <source>
        <dbReference type="Pfam" id="PF13360"/>
    </source>
</evidence>
<dbReference type="AlphaFoldDB" id="A0A2T0KJB8"/>
<dbReference type="InterPro" id="IPR015943">
    <property type="entry name" value="WD40/YVTN_repeat-like_dom_sf"/>
</dbReference>